<dbReference type="PANTHER" id="PTHR33393:SF13">
    <property type="entry name" value="PGA BIOSYNTHESIS PROTEIN CAPA"/>
    <property type="match status" value="1"/>
</dbReference>
<gene>
    <name evidence="3" type="ORF">E7272_12795</name>
</gene>
<evidence type="ECO:0000259" key="2">
    <source>
        <dbReference type="SMART" id="SM00854"/>
    </source>
</evidence>
<dbReference type="SMART" id="SM00854">
    <property type="entry name" value="PGA_cap"/>
    <property type="match status" value="1"/>
</dbReference>
<evidence type="ECO:0000256" key="1">
    <source>
        <dbReference type="ARBA" id="ARBA00005662"/>
    </source>
</evidence>
<dbReference type="Pfam" id="PF09587">
    <property type="entry name" value="PGA_cap"/>
    <property type="match status" value="1"/>
</dbReference>
<name>A0A927YNZ1_9FIRM</name>
<sequence>MKKCNYLVLVIIYVITLLTGCGKITTEVNTVNFEKSEPQKIEIVDLSDAWDTILNNSTNEFIGGHPVDESFLGMVTADYGNDIIEEIASYANFDTPEIWYQLTGKSIHVLWYEYCNMTGIQQYSHDKTYVLNKQTDGDIVIDFTGDVSFAEGIATTDYMDHQMNGVYDCFSKELLDEMQSADILMINNEFAYTDRGTALAGKAYTFRSNPSRVSLMSDIGADIVSVANNHVYDYDEIGLLDTLNTLSGAEMPFVGAGVNLAEARKPAYFIVGGRKIAIVAATQIERTLNYTKEATGVTPGVMKCLHPEAFCETIKEAKANADYVLVFPHWGTEGNANYGADQVALARAFVEAGADAIIGGHTHCLQTVEYMDDVPIFYSLGNYWFATTGNMPADYDTGLAQIRITPEGKIEPYFIPCQFSAGVTKQLNSEDIAYSNIIDNLNGLSSTANIDKAGHITKK</sequence>
<proteinExistence type="inferred from homology"/>
<dbReference type="AlphaFoldDB" id="A0A927YNZ1"/>
<dbReference type="Proteomes" id="UP000766246">
    <property type="component" value="Unassembled WGS sequence"/>
</dbReference>
<dbReference type="EMBL" id="SVER01000045">
    <property type="protein sequence ID" value="MBE5920702.1"/>
    <property type="molecule type" value="Genomic_DNA"/>
</dbReference>
<organism evidence="3 4">
    <name type="scientific">Pseudobutyrivibrio ruminis</name>
    <dbReference type="NCBI Taxonomy" id="46206"/>
    <lineage>
        <taxon>Bacteria</taxon>
        <taxon>Bacillati</taxon>
        <taxon>Bacillota</taxon>
        <taxon>Clostridia</taxon>
        <taxon>Lachnospirales</taxon>
        <taxon>Lachnospiraceae</taxon>
        <taxon>Pseudobutyrivibrio</taxon>
    </lineage>
</organism>
<accession>A0A927YNZ1</accession>
<reference evidence="3" key="1">
    <citation type="submission" date="2019-04" db="EMBL/GenBank/DDBJ databases">
        <title>Evolution of Biomass-Degrading Anaerobic Consortia Revealed by Metagenomics.</title>
        <authorList>
            <person name="Peng X."/>
        </authorList>
    </citation>
    <scope>NUCLEOTIDE SEQUENCE</scope>
    <source>
        <strain evidence="3">SIG311</strain>
    </source>
</reference>
<feature type="domain" description="Capsule synthesis protein CapA" evidence="2">
    <location>
        <begin position="140"/>
        <end position="387"/>
    </location>
</feature>
<evidence type="ECO:0000313" key="4">
    <source>
        <dbReference type="Proteomes" id="UP000766246"/>
    </source>
</evidence>
<dbReference type="SUPFAM" id="SSF56300">
    <property type="entry name" value="Metallo-dependent phosphatases"/>
    <property type="match status" value="1"/>
</dbReference>
<dbReference type="PANTHER" id="PTHR33393">
    <property type="entry name" value="POLYGLUTAMINE SYNTHESIS ACCESSORY PROTEIN RV0574C-RELATED"/>
    <property type="match status" value="1"/>
</dbReference>
<comment type="similarity">
    <text evidence="1">Belongs to the CapA family.</text>
</comment>
<dbReference type="PROSITE" id="PS51257">
    <property type="entry name" value="PROKAR_LIPOPROTEIN"/>
    <property type="match status" value="1"/>
</dbReference>
<dbReference type="InterPro" id="IPR052169">
    <property type="entry name" value="CW_Biosynth-Accessory"/>
</dbReference>
<dbReference type="Gene3D" id="3.60.21.10">
    <property type="match status" value="1"/>
</dbReference>
<dbReference type="InterPro" id="IPR019079">
    <property type="entry name" value="Capsule_synth_CapA"/>
</dbReference>
<protein>
    <submittedName>
        <fullName evidence="3">CapA family protein</fullName>
    </submittedName>
</protein>
<evidence type="ECO:0000313" key="3">
    <source>
        <dbReference type="EMBL" id="MBE5920702.1"/>
    </source>
</evidence>
<dbReference type="InterPro" id="IPR029052">
    <property type="entry name" value="Metallo-depent_PP-like"/>
</dbReference>
<comment type="caution">
    <text evidence="3">The sequence shown here is derived from an EMBL/GenBank/DDBJ whole genome shotgun (WGS) entry which is preliminary data.</text>
</comment>
<dbReference type="CDD" id="cd07381">
    <property type="entry name" value="MPP_CapA"/>
    <property type="match status" value="1"/>
</dbReference>